<comment type="subcellular location">
    <subcellularLocation>
        <location evidence="1">Membrane</location>
        <topology evidence="1">Multi-pass membrane protein</topology>
    </subcellularLocation>
</comment>
<dbReference type="PROSITE" id="PS50850">
    <property type="entry name" value="MFS"/>
    <property type="match status" value="1"/>
</dbReference>
<feature type="transmembrane region" description="Helical" evidence="6">
    <location>
        <begin position="75"/>
        <end position="97"/>
    </location>
</feature>
<accession>W1NRH1</accession>
<dbReference type="HOGENOM" id="CLU_001265_54_2_1"/>
<evidence type="ECO:0000256" key="2">
    <source>
        <dbReference type="ARBA" id="ARBA00022448"/>
    </source>
</evidence>
<dbReference type="PANTHER" id="PTHR23504">
    <property type="entry name" value="MAJOR FACILITATOR SUPERFAMILY DOMAIN-CONTAINING PROTEIN 10"/>
    <property type="match status" value="1"/>
</dbReference>
<evidence type="ECO:0000256" key="4">
    <source>
        <dbReference type="ARBA" id="ARBA00022989"/>
    </source>
</evidence>
<proteinExistence type="predicted"/>
<dbReference type="KEGG" id="atr:18426144"/>
<feature type="transmembrane region" description="Helical" evidence="6">
    <location>
        <begin position="132"/>
        <end position="153"/>
    </location>
</feature>
<keyword evidence="2" id="KW-0813">Transport</keyword>
<feature type="transmembrane region" description="Helical" evidence="6">
    <location>
        <begin position="378"/>
        <end position="401"/>
    </location>
</feature>
<dbReference type="Gramene" id="ERM98148">
    <property type="protein sequence ID" value="ERM98148"/>
    <property type="gene ID" value="AMTR_s00095p00084980"/>
</dbReference>
<organism evidence="8 9">
    <name type="scientific">Amborella trichopoda</name>
    <dbReference type="NCBI Taxonomy" id="13333"/>
    <lineage>
        <taxon>Eukaryota</taxon>
        <taxon>Viridiplantae</taxon>
        <taxon>Streptophyta</taxon>
        <taxon>Embryophyta</taxon>
        <taxon>Tracheophyta</taxon>
        <taxon>Spermatophyta</taxon>
        <taxon>Magnoliopsida</taxon>
        <taxon>Amborellales</taxon>
        <taxon>Amborellaceae</taxon>
        <taxon>Amborella</taxon>
    </lineage>
</organism>
<dbReference type="GO" id="GO:0022857">
    <property type="term" value="F:transmembrane transporter activity"/>
    <property type="evidence" value="ECO:0007669"/>
    <property type="project" value="InterPro"/>
</dbReference>
<dbReference type="OMA" id="LYGLCWP"/>
<evidence type="ECO:0000259" key="7">
    <source>
        <dbReference type="PROSITE" id="PS50850"/>
    </source>
</evidence>
<dbReference type="OrthoDB" id="10262656at2759"/>
<feature type="transmembrane region" description="Helical" evidence="6">
    <location>
        <begin position="453"/>
        <end position="471"/>
    </location>
</feature>
<evidence type="ECO:0000256" key="5">
    <source>
        <dbReference type="ARBA" id="ARBA00023136"/>
    </source>
</evidence>
<dbReference type="AlphaFoldDB" id="W1NRH1"/>
<dbReference type="Pfam" id="PF07690">
    <property type="entry name" value="MFS_1"/>
    <property type="match status" value="1"/>
</dbReference>
<reference evidence="9" key="1">
    <citation type="journal article" date="2013" name="Science">
        <title>The Amborella genome and the evolution of flowering plants.</title>
        <authorList>
            <consortium name="Amborella Genome Project"/>
        </authorList>
    </citation>
    <scope>NUCLEOTIDE SEQUENCE [LARGE SCALE GENOMIC DNA]</scope>
</reference>
<dbReference type="EMBL" id="KI395483">
    <property type="protein sequence ID" value="ERM98148.1"/>
    <property type="molecule type" value="Genomic_DNA"/>
</dbReference>
<gene>
    <name evidence="8" type="ORF">AMTR_s00095p00084980</name>
</gene>
<feature type="transmembrane region" description="Helical" evidence="6">
    <location>
        <begin position="35"/>
        <end position="63"/>
    </location>
</feature>
<feature type="transmembrane region" description="Helical" evidence="6">
    <location>
        <begin position="109"/>
        <end position="126"/>
    </location>
</feature>
<feature type="domain" description="Major facilitator superfamily (MFS) profile" evidence="7">
    <location>
        <begin position="37"/>
        <end position="478"/>
    </location>
</feature>
<sequence length="495" mass="54735">MGDYGEALLNTKVHHENCPGCRVNRIKEAERGTPFLNVFSIWAVILCSSLPISLLFPFLYFMVRDFHITEQVEDIGFYAGFVGSSFMVGRFLTSYLWGMAADRYGRKPVILCGVGSIVLFNGLFGLSNSFWMAVITRFILGCFNGLLGTIKAYASELFREDHQALAMSVVGTSWGIGLIIGPAIGGYLAQPAEKYPNTFSKDSLFGRFPYFLPCLCISVFAFVVFIASFWLPETIHKHPLEEIEKGFDTSDDLEASDTETKKKRISTSRMSLFKNWSLMSTVIIYGFYSLHEISYTEIFSLWANSPRSLGGLGFSSEDVGQVLAISGFILLFSQLCIFPKLEKLFGPIHVARLASALTIPLLMCYPLIAMLTGFTLKFVINVASLLKNALSLTIVTGIAILQNNSVPRCQRGAANGISLTAMSLFKAIGPAAGGAIFSWAQKRQHASFLPGDSMVFFFLCLLVLLLVILTYEPFLPKSCAKPYDEIERENVKTVG</sequence>
<keyword evidence="5 6" id="KW-0472">Membrane</keyword>
<dbReference type="InterPro" id="IPR036259">
    <property type="entry name" value="MFS_trans_sf"/>
</dbReference>
<keyword evidence="9" id="KW-1185">Reference proteome</keyword>
<dbReference type="GO" id="GO:0016020">
    <property type="term" value="C:membrane"/>
    <property type="evidence" value="ECO:0007669"/>
    <property type="project" value="UniProtKB-SubCell"/>
</dbReference>
<feature type="transmembrane region" description="Helical" evidence="6">
    <location>
        <begin position="272"/>
        <end position="290"/>
    </location>
</feature>
<keyword evidence="4 6" id="KW-1133">Transmembrane helix</keyword>
<feature type="transmembrane region" description="Helical" evidence="6">
    <location>
        <begin position="350"/>
        <end position="372"/>
    </location>
</feature>
<dbReference type="InterPro" id="IPR011701">
    <property type="entry name" value="MFS"/>
</dbReference>
<evidence type="ECO:0000313" key="9">
    <source>
        <dbReference type="Proteomes" id="UP000017836"/>
    </source>
</evidence>
<dbReference type="Gene3D" id="1.20.1250.20">
    <property type="entry name" value="MFS general substrate transporter like domains"/>
    <property type="match status" value="1"/>
</dbReference>
<evidence type="ECO:0000256" key="3">
    <source>
        <dbReference type="ARBA" id="ARBA00022692"/>
    </source>
</evidence>
<evidence type="ECO:0000313" key="8">
    <source>
        <dbReference type="EMBL" id="ERM98148.1"/>
    </source>
</evidence>
<dbReference type="CDD" id="cd17330">
    <property type="entry name" value="MFS_SLC46_TetA_like"/>
    <property type="match status" value="1"/>
</dbReference>
<feature type="transmembrane region" description="Helical" evidence="6">
    <location>
        <begin position="208"/>
        <end position="231"/>
    </location>
</feature>
<dbReference type="InterPro" id="IPR020846">
    <property type="entry name" value="MFS_dom"/>
</dbReference>
<protein>
    <recommendedName>
        <fullName evidence="7">Major facilitator superfamily (MFS) profile domain-containing protein</fullName>
    </recommendedName>
</protein>
<feature type="transmembrane region" description="Helical" evidence="6">
    <location>
        <begin position="319"/>
        <end position="338"/>
    </location>
</feature>
<evidence type="ECO:0000256" key="1">
    <source>
        <dbReference type="ARBA" id="ARBA00004141"/>
    </source>
</evidence>
<feature type="transmembrane region" description="Helical" evidence="6">
    <location>
        <begin position="165"/>
        <end position="188"/>
    </location>
</feature>
<dbReference type="SUPFAM" id="SSF103473">
    <property type="entry name" value="MFS general substrate transporter"/>
    <property type="match status" value="1"/>
</dbReference>
<dbReference type="eggNOG" id="KOG2615">
    <property type="taxonomic scope" value="Eukaryota"/>
</dbReference>
<dbReference type="Proteomes" id="UP000017836">
    <property type="component" value="Unassembled WGS sequence"/>
</dbReference>
<evidence type="ECO:0000256" key="6">
    <source>
        <dbReference type="SAM" id="Phobius"/>
    </source>
</evidence>
<keyword evidence="3 6" id="KW-0812">Transmembrane</keyword>
<dbReference type="PANTHER" id="PTHR23504:SF15">
    <property type="entry name" value="MAJOR FACILITATOR SUPERFAMILY (MFS) PROFILE DOMAIN-CONTAINING PROTEIN"/>
    <property type="match status" value="1"/>
</dbReference>
<feature type="transmembrane region" description="Helical" evidence="6">
    <location>
        <begin position="413"/>
        <end position="441"/>
    </location>
</feature>
<name>W1NRH1_AMBTC</name>